<feature type="compositionally biased region" description="Polar residues" evidence="9">
    <location>
        <begin position="28"/>
        <end position="37"/>
    </location>
</feature>
<reference evidence="11 12" key="1">
    <citation type="journal article" date="2012" name="Science">
        <title>The Paleozoic origin of enzymatic lignin decomposition reconstructed from 31 fungal genomes.</title>
        <authorList>
            <person name="Floudas D."/>
            <person name="Binder M."/>
            <person name="Riley R."/>
            <person name="Barry K."/>
            <person name="Blanchette R.A."/>
            <person name="Henrissat B."/>
            <person name="Martinez A.T."/>
            <person name="Otillar R."/>
            <person name="Spatafora J.W."/>
            <person name="Yadav J.S."/>
            <person name="Aerts A."/>
            <person name="Benoit I."/>
            <person name="Boyd A."/>
            <person name="Carlson A."/>
            <person name="Copeland A."/>
            <person name="Coutinho P.M."/>
            <person name="de Vries R.P."/>
            <person name="Ferreira P."/>
            <person name="Findley K."/>
            <person name="Foster B."/>
            <person name="Gaskell J."/>
            <person name="Glotzer D."/>
            <person name="Gorecki P."/>
            <person name="Heitman J."/>
            <person name="Hesse C."/>
            <person name="Hori C."/>
            <person name="Igarashi K."/>
            <person name="Jurgens J.A."/>
            <person name="Kallen N."/>
            <person name="Kersten P."/>
            <person name="Kohler A."/>
            <person name="Kuees U."/>
            <person name="Kumar T.K.A."/>
            <person name="Kuo A."/>
            <person name="LaButti K."/>
            <person name="Larrondo L.F."/>
            <person name="Lindquist E."/>
            <person name="Ling A."/>
            <person name="Lombard V."/>
            <person name="Lucas S."/>
            <person name="Lundell T."/>
            <person name="Martin R."/>
            <person name="McLaughlin D.J."/>
            <person name="Morgenstern I."/>
            <person name="Morin E."/>
            <person name="Murat C."/>
            <person name="Nagy L.G."/>
            <person name="Nolan M."/>
            <person name="Ohm R.A."/>
            <person name="Patyshakuliyeva A."/>
            <person name="Rokas A."/>
            <person name="Ruiz-Duenas F.J."/>
            <person name="Sabat G."/>
            <person name="Salamov A."/>
            <person name="Samejima M."/>
            <person name="Schmutz J."/>
            <person name="Slot J.C."/>
            <person name="St John F."/>
            <person name="Stenlid J."/>
            <person name="Sun H."/>
            <person name="Sun S."/>
            <person name="Syed K."/>
            <person name="Tsang A."/>
            <person name="Wiebenga A."/>
            <person name="Young D."/>
            <person name="Pisabarro A."/>
            <person name="Eastwood D.C."/>
            <person name="Martin F."/>
            <person name="Cullen D."/>
            <person name="Grigoriev I.V."/>
            <person name="Hibbett D.S."/>
        </authorList>
    </citation>
    <scope>NUCLEOTIDE SEQUENCE [LARGE SCALE GENOMIC DNA]</scope>
    <source>
        <strain evidence="11 12">MD-104</strain>
    </source>
</reference>
<evidence type="ECO:0000256" key="2">
    <source>
        <dbReference type="ARBA" id="ARBA00005340"/>
    </source>
</evidence>
<dbReference type="FunFam" id="3.20.20.150:FF:000001">
    <property type="entry name" value="Probable endonuclease 4"/>
    <property type="match status" value="1"/>
</dbReference>
<keyword evidence="7" id="KW-0862">Zinc</keyword>
<keyword evidence="4" id="KW-0479">Metal-binding</keyword>
<feature type="domain" description="Xylose isomerase-like TIM barrel" evidence="10">
    <location>
        <begin position="121"/>
        <end position="367"/>
    </location>
</feature>
<dbReference type="PANTHER" id="PTHR21445">
    <property type="entry name" value="ENDONUCLEASE IV ENDODEOXYRIBONUCLEASE IV"/>
    <property type="match status" value="1"/>
</dbReference>
<dbReference type="EMBL" id="KB467942">
    <property type="protein sequence ID" value="PCH37672.1"/>
    <property type="molecule type" value="Genomic_DNA"/>
</dbReference>
<organism evidence="11 12">
    <name type="scientific">Wolfiporia cocos (strain MD-104)</name>
    <name type="common">Brown rot fungus</name>
    <dbReference type="NCBI Taxonomy" id="742152"/>
    <lineage>
        <taxon>Eukaryota</taxon>
        <taxon>Fungi</taxon>
        <taxon>Dikarya</taxon>
        <taxon>Basidiomycota</taxon>
        <taxon>Agaricomycotina</taxon>
        <taxon>Agaricomycetes</taxon>
        <taxon>Polyporales</taxon>
        <taxon>Phaeolaceae</taxon>
        <taxon>Wolfiporia</taxon>
    </lineage>
</organism>
<evidence type="ECO:0000256" key="5">
    <source>
        <dbReference type="ARBA" id="ARBA00022763"/>
    </source>
</evidence>
<dbReference type="PROSITE" id="PS00729">
    <property type="entry name" value="AP_NUCLEASE_F2_1"/>
    <property type="match status" value="1"/>
</dbReference>
<dbReference type="Gene3D" id="3.20.20.150">
    <property type="entry name" value="Divalent-metal-dependent TIM barrel enzymes"/>
    <property type="match status" value="1"/>
</dbReference>
<dbReference type="Proteomes" id="UP000218811">
    <property type="component" value="Unassembled WGS sequence"/>
</dbReference>
<dbReference type="PROSITE" id="PS51432">
    <property type="entry name" value="AP_NUCLEASE_F2_4"/>
    <property type="match status" value="1"/>
</dbReference>
<evidence type="ECO:0000256" key="6">
    <source>
        <dbReference type="ARBA" id="ARBA00022801"/>
    </source>
</evidence>
<dbReference type="GO" id="GO:0006284">
    <property type="term" value="P:base-excision repair"/>
    <property type="evidence" value="ECO:0007669"/>
    <property type="project" value="TreeGrafter"/>
</dbReference>
<keyword evidence="8" id="KW-0234">DNA repair</keyword>
<evidence type="ECO:0000313" key="12">
    <source>
        <dbReference type="Proteomes" id="UP000218811"/>
    </source>
</evidence>
<keyword evidence="11" id="KW-0255">Endonuclease</keyword>
<dbReference type="SUPFAM" id="SSF51658">
    <property type="entry name" value="Xylose isomerase-like"/>
    <property type="match status" value="1"/>
</dbReference>
<comment type="similarity">
    <text evidence="2">Belongs to the AP endonuclease 2 family.</text>
</comment>
<keyword evidence="6" id="KW-0378">Hydrolase</keyword>
<evidence type="ECO:0000256" key="3">
    <source>
        <dbReference type="ARBA" id="ARBA00021759"/>
    </source>
</evidence>
<accession>A0A2H3J5Z7</accession>
<feature type="compositionally biased region" description="Basic residues" evidence="9">
    <location>
        <begin position="48"/>
        <end position="57"/>
    </location>
</feature>
<keyword evidence="12" id="KW-1185">Reference proteome</keyword>
<dbReference type="NCBIfam" id="TIGR00587">
    <property type="entry name" value="nfo"/>
    <property type="match status" value="1"/>
</dbReference>
<dbReference type="AlphaFoldDB" id="A0A2H3J5Z7"/>
<dbReference type="GO" id="GO:0005634">
    <property type="term" value="C:nucleus"/>
    <property type="evidence" value="ECO:0007669"/>
    <property type="project" value="TreeGrafter"/>
</dbReference>
<dbReference type="HAMAP" id="MF_00152">
    <property type="entry name" value="Nfo"/>
    <property type="match status" value="1"/>
</dbReference>
<dbReference type="SMART" id="SM00518">
    <property type="entry name" value="AP2Ec"/>
    <property type="match status" value="1"/>
</dbReference>
<sequence>MSNVVLRRSTRLGASLHASHRVRSFVSVQDSAIQDSADNADSEDNPKPAKRARKSKSSLRGAAETPSEDVQPETVNKNSRKRSKASVAEPVPTDFAPRAQVLWKIGPHVSAASGVENAILNAAKVGANAFALFLKSQHKWSSSALTPESAALFQSRLKVFGYSPAHVLLHGSYLINLGNPDHQKREKSFQCFLDDLKRCEQLGLHLYNFHPGSTVGQATTEESIALIAACVNRAHKETKSVVTVLENMAGSGNVIGSCFSELGGIIAQVEDKGRVGVCLDTCHMFAVGYDIRTKERWDATMAEFEREVGLQYLRGMHINDSKVALGSKRDRHENIGIGQLSLQTFAHILADPRTQDLPLILETPAFDTPGSCVLGATGGMDVWQTEVAVLNHFASTSATQDDAGSAPEPSEERLREWAEEIRAAVKKASAAKDVRGKKKNEGGRRLGKRKAEEEAEEEVEAGESCGETHKR</sequence>
<dbReference type="GO" id="GO:0008081">
    <property type="term" value="F:phosphoric diester hydrolase activity"/>
    <property type="evidence" value="ECO:0007669"/>
    <property type="project" value="TreeGrafter"/>
</dbReference>
<dbReference type="GO" id="GO:0003906">
    <property type="term" value="F:DNA-(apurinic or apyrimidinic site) endonuclease activity"/>
    <property type="evidence" value="ECO:0007669"/>
    <property type="project" value="TreeGrafter"/>
</dbReference>
<name>A0A2H3J5Z7_WOLCO</name>
<dbReference type="STRING" id="742152.A0A2H3J5Z7"/>
<evidence type="ECO:0000259" key="10">
    <source>
        <dbReference type="Pfam" id="PF01261"/>
    </source>
</evidence>
<feature type="region of interest" description="Disordered" evidence="9">
    <location>
        <begin position="28"/>
        <end position="91"/>
    </location>
</feature>
<dbReference type="GO" id="GO:0003677">
    <property type="term" value="F:DNA binding"/>
    <property type="evidence" value="ECO:0007669"/>
    <property type="project" value="InterPro"/>
</dbReference>
<dbReference type="NCBIfam" id="NF002199">
    <property type="entry name" value="PRK01060.1-4"/>
    <property type="match status" value="1"/>
</dbReference>
<evidence type="ECO:0000256" key="8">
    <source>
        <dbReference type="ARBA" id="ARBA00023204"/>
    </source>
</evidence>
<feature type="region of interest" description="Disordered" evidence="9">
    <location>
        <begin position="428"/>
        <end position="471"/>
    </location>
</feature>
<comment type="cofactor">
    <cofactor evidence="1">
        <name>Zn(2+)</name>
        <dbReference type="ChEBI" id="CHEBI:29105"/>
    </cofactor>
</comment>
<evidence type="ECO:0000256" key="9">
    <source>
        <dbReference type="SAM" id="MobiDB-lite"/>
    </source>
</evidence>
<protein>
    <recommendedName>
        <fullName evidence="3">Apurinic-apyrimidinic endonuclease 1</fullName>
    </recommendedName>
</protein>
<gene>
    <name evidence="11" type="ORF">WOLCODRAFT_160947</name>
</gene>
<evidence type="ECO:0000256" key="4">
    <source>
        <dbReference type="ARBA" id="ARBA00022723"/>
    </source>
</evidence>
<dbReference type="InterPro" id="IPR001719">
    <property type="entry name" value="AP_endonuc_2"/>
</dbReference>
<dbReference type="InterPro" id="IPR018246">
    <property type="entry name" value="AP_endonuc_F2_Zn_BS"/>
</dbReference>
<evidence type="ECO:0000256" key="7">
    <source>
        <dbReference type="ARBA" id="ARBA00022833"/>
    </source>
</evidence>
<feature type="compositionally biased region" description="Basic and acidic residues" evidence="9">
    <location>
        <begin position="430"/>
        <end position="452"/>
    </location>
</feature>
<keyword evidence="5" id="KW-0227">DNA damage</keyword>
<proteinExistence type="inferred from homology"/>
<evidence type="ECO:0000256" key="1">
    <source>
        <dbReference type="ARBA" id="ARBA00001947"/>
    </source>
</evidence>
<dbReference type="OrthoDB" id="7663182at2759"/>
<dbReference type="PROSITE" id="PS00730">
    <property type="entry name" value="AP_NUCLEASE_F2_2"/>
    <property type="match status" value="1"/>
</dbReference>
<dbReference type="OMA" id="SCCESAH"/>
<dbReference type="InterPro" id="IPR013022">
    <property type="entry name" value="Xyl_isomerase-like_TIM-brl"/>
</dbReference>
<dbReference type="GO" id="GO:0008270">
    <property type="term" value="F:zinc ion binding"/>
    <property type="evidence" value="ECO:0007669"/>
    <property type="project" value="InterPro"/>
</dbReference>
<dbReference type="CDD" id="cd00019">
    <property type="entry name" value="AP2Ec"/>
    <property type="match status" value="1"/>
</dbReference>
<dbReference type="GO" id="GO:0005739">
    <property type="term" value="C:mitochondrion"/>
    <property type="evidence" value="ECO:0007669"/>
    <property type="project" value="TreeGrafter"/>
</dbReference>
<dbReference type="InterPro" id="IPR036237">
    <property type="entry name" value="Xyl_isomerase-like_sf"/>
</dbReference>
<dbReference type="Pfam" id="PF01261">
    <property type="entry name" value="AP_endonuc_2"/>
    <property type="match status" value="1"/>
</dbReference>
<keyword evidence="11" id="KW-0540">Nuclease</keyword>
<evidence type="ECO:0000313" key="11">
    <source>
        <dbReference type="EMBL" id="PCH37672.1"/>
    </source>
</evidence>
<dbReference type="PROSITE" id="PS00731">
    <property type="entry name" value="AP_NUCLEASE_F2_3"/>
    <property type="match status" value="1"/>
</dbReference>
<dbReference type="PANTHER" id="PTHR21445:SF0">
    <property type="entry name" value="APURINIC-APYRIMIDINIC ENDONUCLEASE"/>
    <property type="match status" value="1"/>
</dbReference>